<comment type="similarity">
    <text evidence="6">Belongs to the trans-sulfuration enzymes family. MET7 subfamily.</text>
</comment>
<dbReference type="FunCoup" id="C5DLF9">
    <property type="interactions" value="157"/>
</dbReference>
<evidence type="ECO:0000256" key="6">
    <source>
        <dbReference type="ARBA" id="ARBA00061376"/>
    </source>
</evidence>
<dbReference type="InterPro" id="IPR015422">
    <property type="entry name" value="PyrdxlP-dep_Trfase_small"/>
</dbReference>
<dbReference type="EMBL" id="CU928171">
    <property type="protein sequence ID" value="CAR24620.1"/>
    <property type="molecule type" value="Genomic_DNA"/>
</dbReference>
<dbReference type="eggNOG" id="KOG0053">
    <property type="taxonomic scope" value="Eukaryota"/>
</dbReference>
<dbReference type="Gene3D" id="3.90.1150.10">
    <property type="entry name" value="Aspartate Aminotransferase, domain 1"/>
    <property type="match status" value="1"/>
</dbReference>
<sequence length="568" mass="63843">MTEIEFGQPLPSNLEYAVSFGIPTWESAIGYVEKNPDYISKMVTGYPRYFPQPAIQKLCDHFLQKFGEGSEGCRPFPSAKSASNCLEYVKSVSGPQSKARMEVETFYLNDNGKDAGEDSYQLAITIAAIFASEDELETVKEYWKLTGECVSSRLAVFVNKFLEKLPADSKLSQNETGTDIQLLKRTGEEAKVLLRNRIANNHCNPFGEKREVVDKRPILDATKDVYLVSSGMSAVFTARKLLTHWEKNKNRKPLSHKNRDFHDKQHPVCETAAVFGFPFKDTKVIMEKFGKCQFFGFGDSRDLAGLRSLLKGGKERILGVFLETPSNPMLNMPDLKQLRNMANEYGFFIVVDDTIGGLNVDVLPYADIVCTSLTKLFSGSSNVMGGSIILNPKSALYSCALQYFRGGEFEELLWLEDAIILEANSRDFEERTTRTNENTMKLIQEVLLPEEGKIFKKVYYPTVSSKETFKNFESVRTNGGGYGSLFSLSFFNEEDAKKFYNSLTVFKGPSNGTNFTLACPYVHLAHHFELEEVSTFGAHSSLVRVSVGLENTQWLLNAFSSVINLLRK</sequence>
<dbReference type="GO" id="GO:0009086">
    <property type="term" value="P:methionine biosynthetic process"/>
    <property type="evidence" value="ECO:0007669"/>
    <property type="project" value="UniProtKB-KW"/>
</dbReference>
<evidence type="ECO:0000256" key="5">
    <source>
        <dbReference type="ARBA" id="ARBA00034478"/>
    </source>
</evidence>
<dbReference type="GO" id="GO:0030170">
    <property type="term" value="F:pyridoxal phosphate binding"/>
    <property type="evidence" value="ECO:0007669"/>
    <property type="project" value="InterPro"/>
</dbReference>
<name>C5DLF9_LACTC</name>
<evidence type="ECO:0000256" key="4">
    <source>
        <dbReference type="ARBA" id="ARBA00023167"/>
    </source>
</evidence>
<dbReference type="OMA" id="LACPYVH"/>
<dbReference type="InterPro" id="IPR051750">
    <property type="entry name" value="Trans-sulfuration_enzymes"/>
</dbReference>
<dbReference type="Proteomes" id="UP000002036">
    <property type="component" value="Chromosome G"/>
</dbReference>
<dbReference type="InParanoid" id="C5DLF9"/>
<gene>
    <name evidence="8" type="ordered locus">KLTH0G00418g</name>
</gene>
<dbReference type="OrthoDB" id="10047078at2759"/>
<dbReference type="KEGG" id="lth:KLTH0G00418g"/>
<dbReference type="GO" id="GO:0019346">
    <property type="term" value="P:transsulfuration"/>
    <property type="evidence" value="ECO:0007669"/>
    <property type="project" value="InterPro"/>
</dbReference>
<reference evidence="8 9" key="1">
    <citation type="journal article" date="2009" name="Genome Res.">
        <title>Comparative genomics of protoploid Saccharomycetaceae.</title>
        <authorList>
            <consortium name="The Genolevures Consortium"/>
            <person name="Souciet J.-L."/>
            <person name="Dujon B."/>
            <person name="Gaillardin C."/>
            <person name="Johnston M."/>
            <person name="Baret P.V."/>
            <person name="Cliften P."/>
            <person name="Sherman D.J."/>
            <person name="Weissenbach J."/>
            <person name="Westhof E."/>
            <person name="Wincker P."/>
            <person name="Jubin C."/>
            <person name="Poulain J."/>
            <person name="Barbe V."/>
            <person name="Segurens B."/>
            <person name="Artiguenave F."/>
            <person name="Anthouard V."/>
            <person name="Vacherie B."/>
            <person name="Val M.-E."/>
            <person name="Fulton R.S."/>
            <person name="Minx P."/>
            <person name="Wilson R."/>
            <person name="Durrens P."/>
            <person name="Jean G."/>
            <person name="Marck C."/>
            <person name="Martin T."/>
            <person name="Nikolski M."/>
            <person name="Rolland T."/>
            <person name="Seret M.-L."/>
            <person name="Casaregola S."/>
            <person name="Despons L."/>
            <person name="Fairhead C."/>
            <person name="Fischer G."/>
            <person name="Lafontaine I."/>
            <person name="Leh V."/>
            <person name="Lemaire M."/>
            <person name="de Montigny J."/>
            <person name="Neuveglise C."/>
            <person name="Thierry A."/>
            <person name="Blanc-Lenfle I."/>
            <person name="Bleykasten C."/>
            <person name="Diffels J."/>
            <person name="Fritsch E."/>
            <person name="Frangeul L."/>
            <person name="Goeffon A."/>
            <person name="Jauniaux N."/>
            <person name="Kachouri-Lafond R."/>
            <person name="Payen C."/>
            <person name="Potier S."/>
            <person name="Pribylova L."/>
            <person name="Ozanne C."/>
            <person name="Richard G.-F."/>
            <person name="Sacerdot C."/>
            <person name="Straub M.-L."/>
            <person name="Talla E."/>
        </authorList>
    </citation>
    <scope>NUCLEOTIDE SEQUENCE [LARGE SCALE GENOMIC DNA]</scope>
    <source>
        <strain evidence="9">ATCC 56472 / CBS 6340 / NRRL Y-8284</strain>
    </source>
</reference>
<dbReference type="GO" id="GO:0003962">
    <property type="term" value="F:cystathionine gamma-synthase activity"/>
    <property type="evidence" value="ECO:0007669"/>
    <property type="project" value="TreeGrafter"/>
</dbReference>
<dbReference type="GeneID" id="8293315"/>
<dbReference type="InterPro" id="IPR015424">
    <property type="entry name" value="PyrdxlP-dep_Trfase"/>
</dbReference>
<dbReference type="STRING" id="559295.C5DLF9"/>
<keyword evidence="4" id="KW-0486">Methionine biosynthesis</keyword>
<dbReference type="Pfam" id="PF01053">
    <property type="entry name" value="Cys_Met_Meta_PP"/>
    <property type="match status" value="1"/>
</dbReference>
<dbReference type="AlphaFoldDB" id="C5DLF9"/>
<dbReference type="Gene3D" id="3.40.640.10">
    <property type="entry name" value="Type I PLP-dependent aspartate aminotransferase-like (Major domain)"/>
    <property type="match status" value="1"/>
</dbReference>
<evidence type="ECO:0000256" key="2">
    <source>
        <dbReference type="ARBA" id="ARBA00022605"/>
    </source>
</evidence>
<keyword evidence="9" id="KW-1185">Reference proteome</keyword>
<dbReference type="HOGENOM" id="CLU_011302_1_0_1"/>
<evidence type="ECO:0000313" key="9">
    <source>
        <dbReference type="Proteomes" id="UP000002036"/>
    </source>
</evidence>
<accession>C5DLF9</accession>
<dbReference type="InterPro" id="IPR000277">
    <property type="entry name" value="Cys/Met-Metab_PyrdxlP-dep_enz"/>
</dbReference>
<dbReference type="RefSeq" id="XP_002555057.1">
    <property type="nucleotide sequence ID" value="XM_002555011.1"/>
</dbReference>
<dbReference type="PANTHER" id="PTHR42699:SF1">
    <property type="entry name" value="CYSTATHIONINE GAMMA-SYNTHASE-RELATED"/>
    <property type="match status" value="1"/>
</dbReference>
<dbReference type="InterPro" id="IPR015421">
    <property type="entry name" value="PyrdxlP-dep_Trfase_major"/>
</dbReference>
<evidence type="ECO:0000313" key="8">
    <source>
        <dbReference type="EMBL" id="CAR24620.1"/>
    </source>
</evidence>
<evidence type="ECO:0000256" key="3">
    <source>
        <dbReference type="ARBA" id="ARBA00022898"/>
    </source>
</evidence>
<proteinExistence type="inferred from homology"/>
<keyword evidence="2" id="KW-0028">Amino-acid biosynthesis</keyword>
<evidence type="ECO:0000256" key="7">
    <source>
        <dbReference type="RuleBase" id="RU362118"/>
    </source>
</evidence>
<comment type="cofactor">
    <cofactor evidence="1 7">
        <name>pyridoxal 5'-phosphate</name>
        <dbReference type="ChEBI" id="CHEBI:597326"/>
    </cofactor>
</comment>
<dbReference type="PANTHER" id="PTHR42699">
    <property type="match status" value="1"/>
</dbReference>
<comment type="pathway">
    <text evidence="5">Amino-acid biosynthesis; L-methionine biosynthesis via de novo pathway.</text>
</comment>
<dbReference type="FunFam" id="3.90.1150.10:FF:000063">
    <property type="entry name" value="Probable cystathionine gamma-synthase"/>
    <property type="match status" value="1"/>
</dbReference>
<evidence type="ECO:0000256" key="1">
    <source>
        <dbReference type="ARBA" id="ARBA00001933"/>
    </source>
</evidence>
<keyword evidence="3 7" id="KW-0663">Pyridoxal phosphate</keyword>
<protein>
    <submittedName>
        <fullName evidence="8">KLTH0G00418p</fullName>
    </submittedName>
</protein>
<dbReference type="SUPFAM" id="SSF53383">
    <property type="entry name" value="PLP-dependent transferases"/>
    <property type="match status" value="1"/>
</dbReference>
<organism evidence="8 9">
    <name type="scientific">Lachancea thermotolerans (strain ATCC 56472 / CBS 6340 / NRRL Y-8284)</name>
    <name type="common">Yeast</name>
    <name type="synonym">Kluyveromyces thermotolerans</name>
    <dbReference type="NCBI Taxonomy" id="559295"/>
    <lineage>
        <taxon>Eukaryota</taxon>
        <taxon>Fungi</taxon>
        <taxon>Dikarya</taxon>
        <taxon>Ascomycota</taxon>
        <taxon>Saccharomycotina</taxon>
        <taxon>Saccharomycetes</taxon>
        <taxon>Saccharomycetales</taxon>
        <taxon>Saccharomycetaceae</taxon>
        <taxon>Lachancea</taxon>
    </lineage>
</organism>